<sequence>MAPPNLLHVKDETMSVIRRTFDRMIHAREQEARRYVQAYIRNADRSLLSAGGFDADEVKSKDAKYLPF</sequence>
<organism evidence="1 2">
    <name type="scientific">Cohaesibacter gelatinilyticus</name>
    <dbReference type="NCBI Taxonomy" id="372072"/>
    <lineage>
        <taxon>Bacteria</taxon>
        <taxon>Pseudomonadati</taxon>
        <taxon>Pseudomonadota</taxon>
        <taxon>Alphaproteobacteria</taxon>
        <taxon>Hyphomicrobiales</taxon>
        <taxon>Cohaesibacteraceae</taxon>
    </lineage>
</organism>
<dbReference type="AlphaFoldDB" id="A0A285NN30"/>
<gene>
    <name evidence="1" type="ORF">SAMN06265368_1909</name>
</gene>
<dbReference type="Proteomes" id="UP000219439">
    <property type="component" value="Unassembled WGS sequence"/>
</dbReference>
<evidence type="ECO:0000313" key="2">
    <source>
        <dbReference type="Proteomes" id="UP000219439"/>
    </source>
</evidence>
<dbReference type="EMBL" id="OBEL01000001">
    <property type="protein sequence ID" value="SNZ09031.1"/>
    <property type="molecule type" value="Genomic_DNA"/>
</dbReference>
<evidence type="ECO:0000313" key="1">
    <source>
        <dbReference type="EMBL" id="SNZ09031.1"/>
    </source>
</evidence>
<dbReference type="OrthoDB" id="7874013at2"/>
<keyword evidence="2" id="KW-1185">Reference proteome</keyword>
<proteinExistence type="predicted"/>
<reference evidence="1 2" key="1">
    <citation type="submission" date="2017-09" db="EMBL/GenBank/DDBJ databases">
        <authorList>
            <person name="Ehlers B."/>
            <person name="Leendertz F.H."/>
        </authorList>
    </citation>
    <scope>NUCLEOTIDE SEQUENCE [LARGE SCALE GENOMIC DNA]</scope>
    <source>
        <strain evidence="1 2">DSM 18289</strain>
    </source>
</reference>
<name>A0A285NN30_9HYPH</name>
<dbReference type="RefSeq" id="WP_097153016.1">
    <property type="nucleotide sequence ID" value="NZ_OBEL01000001.1"/>
</dbReference>
<accession>A0A285NN30</accession>
<protein>
    <submittedName>
        <fullName evidence="1">Uncharacterized protein</fullName>
    </submittedName>
</protein>